<feature type="domain" description="BTB" evidence="2">
    <location>
        <begin position="16"/>
        <end position="105"/>
    </location>
</feature>
<proteinExistence type="predicted"/>
<dbReference type="EMBL" id="JH687558">
    <property type="protein sequence ID" value="EIN03897.1"/>
    <property type="molecule type" value="Genomic_DNA"/>
</dbReference>
<sequence>MSKIHEAGHPFNKPSADLVLRSSDGVDFHVHKCILAEASSFFETMFSLPQAEAKGSPDSSPLSPPASSNAKHGSPGGPQELKEGLPVVDVSEDSKIIDRLLHFCYPYDNPELNDLDELAAVLSAAVKYDVGATTKLLRHSLSKHASAAPMRVYAIAVSHGLEDEARIAARASLRFTLKDLTLQGARELSSIPALSYQHLMQYILRCEAEFSTLATNLSWIPVGTPSIDDSAASPRSSVQWNAANLPPWVTCQYCPAEKVVPYQALPNGGVHFPKQWWMSLVQSARQQLIERPTGDVVRAPSFIDASFDQMAQNCLTCRLPRAVQSLKAFLHYLASEVDTKTTEIAMNTRFC</sequence>
<feature type="compositionally biased region" description="Low complexity" evidence="1">
    <location>
        <begin position="56"/>
        <end position="68"/>
    </location>
</feature>
<name>R7S289_PUNST</name>
<evidence type="ECO:0000313" key="3">
    <source>
        <dbReference type="EMBL" id="EIN03897.1"/>
    </source>
</evidence>
<evidence type="ECO:0000256" key="1">
    <source>
        <dbReference type="SAM" id="MobiDB-lite"/>
    </source>
</evidence>
<dbReference type="OrthoDB" id="6359816at2759"/>
<reference evidence="4" key="1">
    <citation type="journal article" date="2012" name="Science">
        <title>The Paleozoic origin of enzymatic lignin decomposition reconstructed from 31 fungal genomes.</title>
        <authorList>
            <person name="Floudas D."/>
            <person name="Binder M."/>
            <person name="Riley R."/>
            <person name="Barry K."/>
            <person name="Blanchette R.A."/>
            <person name="Henrissat B."/>
            <person name="Martinez A.T."/>
            <person name="Otillar R."/>
            <person name="Spatafora J.W."/>
            <person name="Yadav J.S."/>
            <person name="Aerts A."/>
            <person name="Benoit I."/>
            <person name="Boyd A."/>
            <person name="Carlson A."/>
            <person name="Copeland A."/>
            <person name="Coutinho P.M."/>
            <person name="de Vries R.P."/>
            <person name="Ferreira P."/>
            <person name="Findley K."/>
            <person name="Foster B."/>
            <person name="Gaskell J."/>
            <person name="Glotzer D."/>
            <person name="Gorecki P."/>
            <person name="Heitman J."/>
            <person name="Hesse C."/>
            <person name="Hori C."/>
            <person name="Igarashi K."/>
            <person name="Jurgens J.A."/>
            <person name="Kallen N."/>
            <person name="Kersten P."/>
            <person name="Kohler A."/>
            <person name="Kuees U."/>
            <person name="Kumar T.K.A."/>
            <person name="Kuo A."/>
            <person name="LaButti K."/>
            <person name="Larrondo L.F."/>
            <person name="Lindquist E."/>
            <person name="Ling A."/>
            <person name="Lombard V."/>
            <person name="Lucas S."/>
            <person name="Lundell T."/>
            <person name="Martin R."/>
            <person name="McLaughlin D.J."/>
            <person name="Morgenstern I."/>
            <person name="Morin E."/>
            <person name="Murat C."/>
            <person name="Nagy L.G."/>
            <person name="Nolan M."/>
            <person name="Ohm R.A."/>
            <person name="Patyshakuliyeva A."/>
            <person name="Rokas A."/>
            <person name="Ruiz-Duenas F.J."/>
            <person name="Sabat G."/>
            <person name="Salamov A."/>
            <person name="Samejima M."/>
            <person name="Schmutz J."/>
            <person name="Slot J.C."/>
            <person name="St John F."/>
            <person name="Stenlid J."/>
            <person name="Sun H."/>
            <person name="Sun S."/>
            <person name="Syed K."/>
            <person name="Tsang A."/>
            <person name="Wiebenga A."/>
            <person name="Young D."/>
            <person name="Pisabarro A."/>
            <person name="Eastwood D.C."/>
            <person name="Martin F."/>
            <person name="Cullen D."/>
            <person name="Grigoriev I.V."/>
            <person name="Hibbett D.S."/>
        </authorList>
    </citation>
    <scope>NUCLEOTIDE SEQUENCE [LARGE SCALE GENOMIC DNA]</scope>
    <source>
        <strain evidence="4">HHB-11173 SS5</strain>
    </source>
</reference>
<dbReference type="SMART" id="SM00225">
    <property type="entry name" value="BTB"/>
    <property type="match status" value="1"/>
</dbReference>
<dbReference type="Gene3D" id="3.30.710.10">
    <property type="entry name" value="Potassium Channel Kv1.1, Chain A"/>
    <property type="match status" value="1"/>
</dbReference>
<dbReference type="AlphaFoldDB" id="R7S289"/>
<dbReference type="SUPFAM" id="SSF54695">
    <property type="entry name" value="POZ domain"/>
    <property type="match status" value="1"/>
</dbReference>
<dbReference type="OMA" id="MERFKHE"/>
<gene>
    <name evidence="3" type="ORF">PUNSTDRAFT_139202</name>
</gene>
<dbReference type="Proteomes" id="UP000054196">
    <property type="component" value="Unassembled WGS sequence"/>
</dbReference>
<feature type="region of interest" description="Disordered" evidence="1">
    <location>
        <begin position="52"/>
        <end position="85"/>
    </location>
</feature>
<dbReference type="PROSITE" id="PS50097">
    <property type="entry name" value="BTB"/>
    <property type="match status" value="1"/>
</dbReference>
<protein>
    <recommendedName>
        <fullName evidence="2">BTB domain-containing protein</fullName>
    </recommendedName>
</protein>
<dbReference type="InterPro" id="IPR011333">
    <property type="entry name" value="SKP1/BTB/POZ_sf"/>
</dbReference>
<dbReference type="CDD" id="cd18186">
    <property type="entry name" value="BTB_POZ_ZBTB_KLHL-like"/>
    <property type="match status" value="1"/>
</dbReference>
<dbReference type="KEGG" id="psq:PUNSTDRAFT_139202"/>
<dbReference type="RefSeq" id="XP_007388955.1">
    <property type="nucleotide sequence ID" value="XM_007388893.1"/>
</dbReference>
<accession>R7S289</accession>
<evidence type="ECO:0000259" key="2">
    <source>
        <dbReference type="PROSITE" id="PS50097"/>
    </source>
</evidence>
<dbReference type="GeneID" id="18880256"/>
<evidence type="ECO:0000313" key="4">
    <source>
        <dbReference type="Proteomes" id="UP000054196"/>
    </source>
</evidence>
<dbReference type="eggNOG" id="ENOG502SQKR">
    <property type="taxonomic scope" value="Eukaryota"/>
</dbReference>
<dbReference type="Pfam" id="PF00651">
    <property type="entry name" value="BTB"/>
    <property type="match status" value="1"/>
</dbReference>
<dbReference type="HOGENOM" id="CLU_052397_0_1_1"/>
<keyword evidence="4" id="KW-1185">Reference proteome</keyword>
<organism evidence="3 4">
    <name type="scientific">Punctularia strigosozonata (strain HHB-11173)</name>
    <name type="common">White-rot fungus</name>
    <dbReference type="NCBI Taxonomy" id="741275"/>
    <lineage>
        <taxon>Eukaryota</taxon>
        <taxon>Fungi</taxon>
        <taxon>Dikarya</taxon>
        <taxon>Basidiomycota</taxon>
        <taxon>Agaricomycotina</taxon>
        <taxon>Agaricomycetes</taxon>
        <taxon>Corticiales</taxon>
        <taxon>Punctulariaceae</taxon>
        <taxon>Punctularia</taxon>
    </lineage>
</organism>
<dbReference type="InterPro" id="IPR000210">
    <property type="entry name" value="BTB/POZ_dom"/>
</dbReference>